<dbReference type="InterPro" id="IPR036259">
    <property type="entry name" value="MFS_trans_sf"/>
</dbReference>
<evidence type="ECO:0000256" key="2">
    <source>
        <dbReference type="ARBA" id="ARBA00022448"/>
    </source>
</evidence>
<organism evidence="10 11">
    <name type="scientific">Aquatica leii</name>
    <dbReference type="NCBI Taxonomy" id="1421715"/>
    <lineage>
        <taxon>Eukaryota</taxon>
        <taxon>Metazoa</taxon>
        <taxon>Ecdysozoa</taxon>
        <taxon>Arthropoda</taxon>
        <taxon>Hexapoda</taxon>
        <taxon>Insecta</taxon>
        <taxon>Pterygota</taxon>
        <taxon>Neoptera</taxon>
        <taxon>Endopterygota</taxon>
        <taxon>Coleoptera</taxon>
        <taxon>Polyphaga</taxon>
        <taxon>Elateriformia</taxon>
        <taxon>Elateroidea</taxon>
        <taxon>Lampyridae</taxon>
        <taxon>Luciolinae</taxon>
        <taxon>Aquatica</taxon>
    </lineage>
</organism>
<dbReference type="EMBL" id="JARPUR010000006">
    <property type="protein sequence ID" value="KAK4874949.1"/>
    <property type="molecule type" value="Genomic_DNA"/>
</dbReference>
<evidence type="ECO:0000256" key="5">
    <source>
        <dbReference type="ARBA" id="ARBA00022692"/>
    </source>
</evidence>
<dbReference type="Proteomes" id="UP001353858">
    <property type="component" value="Unassembled WGS sequence"/>
</dbReference>
<dbReference type="PROSITE" id="PS00216">
    <property type="entry name" value="SUGAR_TRANSPORT_1"/>
    <property type="match status" value="2"/>
</dbReference>
<name>A0AAN7SEH3_9COLE</name>
<feature type="transmembrane region" description="Helical" evidence="8">
    <location>
        <begin position="168"/>
        <end position="191"/>
    </location>
</feature>
<dbReference type="GO" id="GO:0022857">
    <property type="term" value="F:transmembrane transporter activity"/>
    <property type="evidence" value="ECO:0007669"/>
    <property type="project" value="InterPro"/>
</dbReference>
<reference evidence="11" key="1">
    <citation type="submission" date="2023-01" db="EMBL/GenBank/DDBJ databases">
        <title>Key to firefly adult light organ development and bioluminescence: homeobox transcription factors regulate luciferase expression and transportation to peroxisome.</title>
        <authorList>
            <person name="Fu X."/>
        </authorList>
    </citation>
    <scope>NUCLEOTIDE SEQUENCE [LARGE SCALE GENOMIC DNA]</scope>
</reference>
<dbReference type="InterPro" id="IPR005828">
    <property type="entry name" value="MFS_sugar_transport-like"/>
</dbReference>
<keyword evidence="2" id="KW-0813">Transport</keyword>
<dbReference type="AlphaFoldDB" id="A0AAN7SEH3"/>
<dbReference type="InterPro" id="IPR005829">
    <property type="entry name" value="Sugar_transporter_CS"/>
</dbReference>
<feature type="transmembrane region" description="Helical" evidence="8">
    <location>
        <begin position="145"/>
        <end position="162"/>
    </location>
</feature>
<dbReference type="SUPFAM" id="SSF103473">
    <property type="entry name" value="MFS general substrate transporter"/>
    <property type="match status" value="1"/>
</dbReference>
<dbReference type="InterPro" id="IPR050549">
    <property type="entry name" value="MFS_Trehalose_Transporter"/>
</dbReference>
<dbReference type="PROSITE" id="PS00217">
    <property type="entry name" value="SUGAR_TRANSPORT_2"/>
    <property type="match status" value="1"/>
</dbReference>
<comment type="subcellular location">
    <subcellularLocation>
        <location evidence="1">Cell membrane</location>
        <topology evidence="1">Multi-pass membrane protein</topology>
    </subcellularLocation>
</comment>
<feature type="transmembrane region" description="Helical" evidence="8">
    <location>
        <begin position="423"/>
        <end position="442"/>
    </location>
</feature>
<feature type="transmembrane region" description="Helical" evidence="8">
    <location>
        <begin position="12"/>
        <end position="39"/>
    </location>
</feature>
<evidence type="ECO:0000256" key="4">
    <source>
        <dbReference type="ARBA" id="ARBA00022597"/>
    </source>
</evidence>
<evidence type="ECO:0000256" key="6">
    <source>
        <dbReference type="ARBA" id="ARBA00022989"/>
    </source>
</evidence>
<feature type="transmembrane region" description="Helical" evidence="8">
    <location>
        <begin position="322"/>
        <end position="343"/>
    </location>
</feature>
<proteinExistence type="predicted"/>
<feature type="domain" description="Major facilitator superfamily (MFS) profile" evidence="9">
    <location>
        <begin position="13"/>
        <end position="446"/>
    </location>
</feature>
<evidence type="ECO:0000256" key="3">
    <source>
        <dbReference type="ARBA" id="ARBA00022475"/>
    </source>
</evidence>
<dbReference type="FunFam" id="1.20.1250.20:FF:000218">
    <property type="entry name" value="facilitated trehalose transporter Tret1"/>
    <property type="match status" value="1"/>
</dbReference>
<evidence type="ECO:0000259" key="9">
    <source>
        <dbReference type="PROSITE" id="PS50850"/>
    </source>
</evidence>
<feature type="transmembrane region" description="Helical" evidence="8">
    <location>
        <begin position="111"/>
        <end position="133"/>
    </location>
</feature>
<feature type="transmembrane region" description="Helical" evidence="8">
    <location>
        <begin position="87"/>
        <end position="105"/>
    </location>
</feature>
<keyword evidence="11" id="KW-1185">Reference proteome</keyword>
<keyword evidence="7 8" id="KW-0472">Membrane</keyword>
<dbReference type="GO" id="GO:0005886">
    <property type="term" value="C:plasma membrane"/>
    <property type="evidence" value="ECO:0007669"/>
    <property type="project" value="UniProtKB-SubCell"/>
</dbReference>
<keyword evidence="5 8" id="KW-0812">Transmembrane</keyword>
<feature type="transmembrane region" description="Helical" evidence="8">
    <location>
        <begin position="59"/>
        <end position="80"/>
    </location>
</feature>
<evidence type="ECO:0000256" key="8">
    <source>
        <dbReference type="SAM" id="Phobius"/>
    </source>
</evidence>
<dbReference type="InterPro" id="IPR020846">
    <property type="entry name" value="MFS_dom"/>
</dbReference>
<dbReference type="Pfam" id="PF00083">
    <property type="entry name" value="Sugar_tr"/>
    <property type="match status" value="1"/>
</dbReference>
<dbReference type="Gene3D" id="1.20.1250.20">
    <property type="entry name" value="MFS general substrate transporter like domains"/>
    <property type="match status" value="1"/>
</dbReference>
<protein>
    <recommendedName>
        <fullName evidence="9">Major facilitator superfamily (MFS) profile domain-containing protein</fullName>
    </recommendedName>
</protein>
<feature type="transmembrane region" description="Helical" evidence="8">
    <location>
        <begin position="391"/>
        <end position="411"/>
    </location>
</feature>
<feature type="transmembrane region" description="Helical" evidence="8">
    <location>
        <begin position="355"/>
        <end position="379"/>
    </location>
</feature>
<gene>
    <name evidence="10" type="ORF">RN001_014309</name>
</gene>
<dbReference type="PROSITE" id="PS50850">
    <property type="entry name" value="MFS"/>
    <property type="match status" value="1"/>
</dbReference>
<evidence type="ECO:0000313" key="11">
    <source>
        <dbReference type="Proteomes" id="UP001353858"/>
    </source>
</evidence>
<keyword evidence="3" id="KW-1003">Cell membrane</keyword>
<evidence type="ECO:0000313" key="10">
    <source>
        <dbReference type="EMBL" id="KAK4874949.1"/>
    </source>
</evidence>
<keyword evidence="6 8" id="KW-1133">Transmembrane helix</keyword>
<accession>A0AAN7SEH3</accession>
<keyword evidence="4" id="KW-0762">Sugar transport</keyword>
<evidence type="ECO:0000256" key="1">
    <source>
        <dbReference type="ARBA" id="ARBA00004651"/>
    </source>
</evidence>
<dbReference type="PANTHER" id="PTHR48021">
    <property type="match status" value="1"/>
</dbReference>
<sequence>MTLFFRLKKIRYMQYVCVFTVSLLAGSITMISTWMSPVLPLLNSHETPLNAPLTDTEEMWLVSVQKLGSVIGCILAALLSDAIGRKFILLLSAIPLIISMTTAAFTKSATVLIIFRAIEGIGSGIIFVVLPVYVSEVSDKDIRGGLGIVHLIISSLCGVYVYSAGPFISYIALSISCAIIPLVFVILFIFMPETPYYLVKKGNLNSATKSLKQLSGEGLCDSAIQSKIQEIQDFVDREVRNKGSWKELVFDAANRKALVITLVLRTVLVFSGLFVVLSYLQTLFEQSGSNISPEVSSIIFSVINMPLALTAVFLVDKVGRRLLFLVSTFGCALSLIAVGIYFFLQVNGDVADILWLPTTGLSLYIALSSLGINSIPGVLQGEMFSINVKSIASSFVIIYGSSISFLLLRFFQPLADKFGTHVMFWFFGGVCVVGFVFGMFVLPETKGKTFSEIQELLDKSKKNKDYKLETSKSKF</sequence>
<dbReference type="PANTHER" id="PTHR48021:SF46">
    <property type="entry name" value="MAJOR FACILITATOR SUPERFAMILY (MFS) PROFILE DOMAIN-CONTAINING PROTEIN"/>
    <property type="match status" value="1"/>
</dbReference>
<feature type="transmembrane region" description="Helical" evidence="8">
    <location>
        <begin position="295"/>
        <end position="315"/>
    </location>
</feature>
<comment type="caution">
    <text evidence="10">The sequence shown here is derived from an EMBL/GenBank/DDBJ whole genome shotgun (WGS) entry which is preliminary data.</text>
</comment>
<evidence type="ECO:0000256" key="7">
    <source>
        <dbReference type="ARBA" id="ARBA00023136"/>
    </source>
</evidence>
<feature type="transmembrane region" description="Helical" evidence="8">
    <location>
        <begin position="257"/>
        <end position="280"/>
    </location>
</feature>